<organism evidence="5 6">
    <name type="scientific">Aedes aegypti</name>
    <name type="common">Yellowfever mosquito</name>
    <name type="synonym">Culex aegypti</name>
    <dbReference type="NCBI Taxonomy" id="7159"/>
    <lineage>
        <taxon>Eukaryota</taxon>
        <taxon>Metazoa</taxon>
        <taxon>Ecdysozoa</taxon>
        <taxon>Arthropoda</taxon>
        <taxon>Hexapoda</taxon>
        <taxon>Insecta</taxon>
        <taxon>Pterygota</taxon>
        <taxon>Neoptera</taxon>
        <taxon>Endopterygota</taxon>
        <taxon>Diptera</taxon>
        <taxon>Nematocera</taxon>
        <taxon>Culicoidea</taxon>
        <taxon>Culicidae</taxon>
        <taxon>Culicinae</taxon>
        <taxon>Aedini</taxon>
        <taxon>Aedes</taxon>
        <taxon>Stegomyia</taxon>
    </lineage>
</organism>
<dbReference type="InterPro" id="IPR037772">
    <property type="entry name" value="C2_Freud"/>
</dbReference>
<dbReference type="EMBL" id="CH477316">
    <property type="protein sequence ID" value="EAT43763.1"/>
    <property type="molecule type" value="Genomic_DNA"/>
</dbReference>
<dbReference type="InterPro" id="IPR006608">
    <property type="entry name" value="CC2D1A/B_DM14"/>
</dbReference>
<dbReference type="CDD" id="cd08690">
    <property type="entry name" value="C2_Freud-1"/>
    <property type="match status" value="1"/>
</dbReference>
<dbReference type="InterPro" id="IPR035892">
    <property type="entry name" value="C2_domain_sf"/>
</dbReference>
<feature type="compositionally biased region" description="Basic and acidic residues" evidence="3">
    <location>
        <begin position="210"/>
        <end position="221"/>
    </location>
</feature>
<evidence type="ECO:0000259" key="4">
    <source>
        <dbReference type="PROSITE" id="PS50004"/>
    </source>
</evidence>
<dbReference type="InterPro" id="IPR000008">
    <property type="entry name" value="C2_dom"/>
</dbReference>
<dbReference type="SMART" id="SM00239">
    <property type="entry name" value="C2"/>
    <property type="match status" value="1"/>
</dbReference>
<name>A0A1S4F8N4_AEDAE</name>
<dbReference type="PANTHER" id="PTHR13076:SF9">
    <property type="entry name" value="COILED-COIL AND C2 DOMAIN-CONTAINING PROTEIN 1-LIKE"/>
    <property type="match status" value="1"/>
</dbReference>
<feature type="compositionally biased region" description="Low complexity" evidence="3">
    <location>
        <begin position="198"/>
        <end position="209"/>
    </location>
</feature>
<accession>A0A1S4F8N4</accession>
<evidence type="ECO:0000256" key="2">
    <source>
        <dbReference type="SAM" id="Coils"/>
    </source>
</evidence>
<dbReference type="OMA" id="IMCRNTR"/>
<evidence type="ECO:0000256" key="1">
    <source>
        <dbReference type="ARBA" id="ARBA00010672"/>
    </source>
</evidence>
<comment type="similarity">
    <text evidence="1">Belongs to the CC2D1 family.</text>
</comment>
<dbReference type="InterPro" id="IPR039725">
    <property type="entry name" value="CC2D1A/B"/>
</dbReference>
<feature type="compositionally biased region" description="Basic and acidic residues" evidence="3">
    <location>
        <begin position="144"/>
        <end position="168"/>
    </location>
</feature>
<feature type="region of interest" description="Disordered" evidence="3">
    <location>
        <begin position="1"/>
        <end position="78"/>
    </location>
</feature>
<proteinExistence type="inferred from homology"/>
<dbReference type="PANTHER" id="PTHR13076">
    <property type="entry name" value="COILED-COIL AND C2 DOMAIN-CONTAINING PROTEIN 1-LIKE"/>
    <property type="match status" value="1"/>
</dbReference>
<dbReference type="Gene3D" id="2.60.40.150">
    <property type="entry name" value="C2 domain"/>
    <property type="match status" value="1"/>
</dbReference>
<reference evidence="5" key="3">
    <citation type="submission" date="2012-09" db="EMBL/GenBank/DDBJ databases">
        <authorList>
            <consortium name="VectorBase"/>
        </authorList>
    </citation>
    <scope>NUCLEOTIDE SEQUENCE</scope>
    <source>
        <strain evidence="5">Liverpool</strain>
    </source>
</reference>
<feature type="region of interest" description="Disordered" evidence="3">
    <location>
        <begin position="310"/>
        <end position="369"/>
    </location>
</feature>
<feature type="domain" description="C2" evidence="4">
    <location>
        <begin position="646"/>
        <end position="805"/>
    </location>
</feature>
<protein>
    <submittedName>
        <fullName evidence="5">AAEL004802-PA</fullName>
    </submittedName>
</protein>
<feature type="compositionally biased region" description="Acidic residues" evidence="3">
    <location>
        <begin position="94"/>
        <end position="107"/>
    </location>
</feature>
<evidence type="ECO:0000313" key="6">
    <source>
        <dbReference type="Proteomes" id="UP000682892"/>
    </source>
</evidence>
<dbReference type="SMART" id="SM00685">
    <property type="entry name" value="DM14"/>
    <property type="match status" value="4"/>
</dbReference>
<dbReference type="AlphaFoldDB" id="A0A1S4F8N4"/>
<dbReference type="Pfam" id="PF00168">
    <property type="entry name" value="C2"/>
    <property type="match status" value="1"/>
</dbReference>
<feature type="coiled-coil region" evidence="2">
    <location>
        <begin position="371"/>
        <end position="398"/>
    </location>
</feature>
<dbReference type="SUPFAM" id="SSF49562">
    <property type="entry name" value="C2 domain (Calcium/lipid-binding domain, CaLB)"/>
    <property type="match status" value="1"/>
</dbReference>
<feature type="compositionally biased region" description="Acidic residues" evidence="3">
    <location>
        <begin position="358"/>
        <end position="369"/>
    </location>
</feature>
<reference evidence="5" key="2">
    <citation type="journal article" date="2007" name="Science">
        <title>Genome sequence of Aedes aegypti, a major arbovirus vector.</title>
        <authorList>
            <person name="Nene V."/>
            <person name="Wortman J.R."/>
            <person name="Lawson D."/>
            <person name="Haas B."/>
            <person name="Kodira C."/>
            <person name="Tu Z.J."/>
            <person name="Loftus B."/>
            <person name="Xi Z."/>
            <person name="Megy K."/>
            <person name="Grabherr M."/>
            <person name="Ren Q."/>
            <person name="Zdobnov E.M."/>
            <person name="Lobo N.F."/>
            <person name="Campbell K.S."/>
            <person name="Brown S.E."/>
            <person name="Bonaldo M.F."/>
            <person name="Zhu J."/>
            <person name="Sinkins S.P."/>
            <person name="Hogenkamp D.G."/>
            <person name="Amedeo P."/>
            <person name="Arensburger P."/>
            <person name="Atkinson P.W."/>
            <person name="Bidwell S."/>
            <person name="Biedler J."/>
            <person name="Birney E."/>
            <person name="Bruggner R.V."/>
            <person name="Costas J."/>
            <person name="Coy M.R."/>
            <person name="Crabtree J."/>
            <person name="Crawford M."/>
            <person name="Debruyn B."/>
            <person name="Decaprio D."/>
            <person name="Eiglmeier K."/>
            <person name="Eisenstadt E."/>
            <person name="El-Dorry H."/>
            <person name="Gelbart W.M."/>
            <person name="Gomes S.L."/>
            <person name="Hammond M."/>
            <person name="Hannick L.I."/>
            <person name="Hogan J.R."/>
            <person name="Holmes M.H."/>
            <person name="Jaffe D."/>
            <person name="Johnston J.S."/>
            <person name="Kennedy R.C."/>
            <person name="Koo H."/>
            <person name="Kravitz S."/>
            <person name="Kriventseva E.V."/>
            <person name="Kulp D."/>
            <person name="Labutti K."/>
            <person name="Lee E."/>
            <person name="Li S."/>
            <person name="Lovin D.D."/>
            <person name="Mao C."/>
            <person name="Mauceli E."/>
            <person name="Menck C.F."/>
            <person name="Miller J.R."/>
            <person name="Montgomery P."/>
            <person name="Mori A."/>
            <person name="Nascimento A.L."/>
            <person name="Naveira H.F."/>
            <person name="Nusbaum C."/>
            <person name="O'leary S."/>
            <person name="Orvis J."/>
            <person name="Pertea M."/>
            <person name="Quesneville H."/>
            <person name="Reidenbach K.R."/>
            <person name="Rogers Y.H."/>
            <person name="Roth C.W."/>
            <person name="Schneider J.R."/>
            <person name="Schatz M."/>
            <person name="Shumway M."/>
            <person name="Stanke M."/>
            <person name="Stinson E.O."/>
            <person name="Tubio J.M."/>
            <person name="Vanzee J.P."/>
            <person name="Verjovski-Almeida S."/>
            <person name="Werner D."/>
            <person name="White O."/>
            <person name="Wyder S."/>
            <person name="Zeng Q."/>
            <person name="Zhao Q."/>
            <person name="Zhao Y."/>
            <person name="Hill C.A."/>
            <person name="Raikhel A.S."/>
            <person name="Soares M.B."/>
            <person name="Knudson D.L."/>
            <person name="Lee N.H."/>
            <person name="Galagan J."/>
            <person name="Salzberg S.L."/>
            <person name="Paulsen I.T."/>
            <person name="Dimopoulos G."/>
            <person name="Collins F.H."/>
            <person name="Birren B."/>
            <person name="Fraser-Liggett C.M."/>
            <person name="Severson D.W."/>
        </authorList>
    </citation>
    <scope>NUCLEOTIDE SEQUENCE [LARGE SCALE GENOMIC DNA]</scope>
    <source>
        <strain evidence="5">Liverpool</strain>
    </source>
</reference>
<dbReference type="OrthoDB" id="19996at2759"/>
<feature type="compositionally biased region" description="Acidic residues" evidence="3">
    <location>
        <begin position="35"/>
        <end position="50"/>
    </location>
</feature>
<dbReference type="PROSITE" id="PS50004">
    <property type="entry name" value="C2"/>
    <property type="match status" value="1"/>
</dbReference>
<dbReference type="Pfam" id="PF21528">
    <property type="entry name" value="CC2D1A-B_DM14"/>
    <property type="match status" value="4"/>
</dbReference>
<dbReference type="GO" id="GO:0001227">
    <property type="term" value="F:DNA-binding transcription repressor activity, RNA polymerase II-specific"/>
    <property type="evidence" value="ECO:0007669"/>
    <property type="project" value="InterPro"/>
</dbReference>
<evidence type="ECO:0000313" key="5">
    <source>
        <dbReference type="EMBL" id="EAT43763.1"/>
    </source>
</evidence>
<reference evidence="5" key="1">
    <citation type="submission" date="2005-10" db="EMBL/GenBank/DDBJ databases">
        <authorList>
            <person name="Loftus B.J."/>
            <person name="Nene V.M."/>
            <person name="Hannick L.I."/>
            <person name="Bidwell S."/>
            <person name="Haas B."/>
            <person name="Amedeo P."/>
            <person name="Orvis J."/>
            <person name="Wortman J.R."/>
            <person name="White O.R."/>
            <person name="Salzberg S."/>
            <person name="Shumway M."/>
            <person name="Koo H."/>
            <person name="Zhao Y."/>
            <person name="Holmes M."/>
            <person name="Miller J."/>
            <person name="Schatz M."/>
            <person name="Pop M."/>
            <person name="Pai G."/>
            <person name="Utterback T."/>
            <person name="Rogers Y.-H."/>
            <person name="Kravitz S."/>
            <person name="Fraser C.M."/>
        </authorList>
    </citation>
    <scope>NUCLEOTIDE SEQUENCE</scope>
    <source>
        <strain evidence="5">Liverpool</strain>
    </source>
</reference>
<feature type="compositionally biased region" description="Basic and acidic residues" evidence="3">
    <location>
        <begin position="335"/>
        <end position="347"/>
    </location>
</feature>
<feature type="compositionally biased region" description="Low complexity" evidence="3">
    <location>
        <begin position="243"/>
        <end position="261"/>
    </location>
</feature>
<feature type="region of interest" description="Disordered" evidence="3">
    <location>
        <begin position="426"/>
        <end position="494"/>
    </location>
</feature>
<sequence>MFSFGKKPAAPKRDKKRDASEFGLFGIGDDMVGIGDDDDDMDGDDGDLEAELAAIASGSGSGKKSRPKPKPKGNIVAPEALDAMVAASLRDVGSDEELSDDDDDPDLLSELAEISGGHVGSDEPEVDRASPPKRSASSGSGVKDLIKSRIEMYTRAEENAKKANDSSKARRFNRGLKTLKDLLKQAESGKTVDPSEIPPEVSVKSSASEPKPEPPKEEKSPDVPIVPTRKAPAPPSISAPVFEPTTVASPPEPAAEPIANPQLTLLNNRKIQYKSAALEAKKEGNTEKAIQYIKIVKQFDSVINALENGQEVDLSKMPPPPGELEKSPPPVPPRAKKEEDHTQKHAEVPAISTPSVQEDPDQQPEEEEEVLIQATTVAEALQQRLEKYQSVEKAAKDEGNASKARRIGRIVKQYQDAIKLHKAGKPIPVDELPTPPGYAPIPVDGPPQPAVVKPTPSPRPAPAVTPVVSPGGSSTAGPDVAGPSKAPKPPQTQNEKQIALLLERQKEFRQAAVEAKNAGELEEAKEYLRVFKGLEKLIDTARGGIPIDMNTIPIAPKKRASLEDSFTLVAEEDCTPTDDADVDLNTRLEEQLSKQLIMCRNTRDHHRAMGDVAGTNRFENLALSVQKDLDFVRLAHRKRLPIPKFHYEMKQFNVVKCNTDLTDNEVEVTIVRGINYNVPNPKEVDTYVKLEFPYPQDDPLKVKTALVRDTDNPEYNHRQSVEIHRSQRACQRIFKRQAIKCEVFSKGCWGAGCFRCCSCCPSPSSRSSIFSSSCFSGFLRSDTLIGTVTVKLQPLETQCEIHDSFPLMDGRKTVGGKLEVKIRVRNPILTKQIEQINEKWLIIDA</sequence>
<dbReference type="Proteomes" id="UP000682892">
    <property type="component" value="Chromosome 3"/>
</dbReference>
<feature type="region of interest" description="Disordered" evidence="3">
    <location>
        <begin position="90"/>
        <end position="261"/>
    </location>
</feature>
<feature type="compositionally biased region" description="Pro residues" evidence="3">
    <location>
        <begin position="433"/>
        <end position="463"/>
    </location>
</feature>
<keyword evidence="2" id="KW-0175">Coiled coil</keyword>
<evidence type="ECO:0000256" key="3">
    <source>
        <dbReference type="SAM" id="MobiDB-lite"/>
    </source>
</evidence>
<gene>
    <name evidence="5" type="ORF">AaeL_AAEL004802</name>
</gene>
<feature type="compositionally biased region" description="Pro residues" evidence="3">
    <location>
        <begin position="317"/>
        <end position="333"/>
    </location>
</feature>